<feature type="non-terminal residue" evidence="4">
    <location>
        <position position="265"/>
    </location>
</feature>
<dbReference type="EMBL" id="BARU01029744">
    <property type="protein sequence ID" value="GAH70444.1"/>
    <property type="molecule type" value="Genomic_DNA"/>
</dbReference>
<feature type="domain" description="Bacterial type II secretion system protein E" evidence="3">
    <location>
        <begin position="195"/>
        <end position="209"/>
    </location>
</feature>
<name>X1IWG7_9ZZZZ</name>
<organism evidence="4">
    <name type="scientific">marine sediment metagenome</name>
    <dbReference type="NCBI Taxonomy" id="412755"/>
    <lineage>
        <taxon>unclassified sequences</taxon>
        <taxon>metagenomes</taxon>
        <taxon>ecological metagenomes</taxon>
    </lineage>
</organism>
<dbReference type="AlphaFoldDB" id="X1IWG7"/>
<dbReference type="CDD" id="cd01129">
    <property type="entry name" value="PulE-GspE-like"/>
    <property type="match status" value="1"/>
</dbReference>
<dbReference type="SUPFAM" id="SSF52540">
    <property type="entry name" value="P-loop containing nucleoside triphosphate hydrolases"/>
    <property type="match status" value="1"/>
</dbReference>
<protein>
    <recommendedName>
        <fullName evidence="3">Bacterial type II secretion system protein E domain-containing protein</fullName>
    </recommendedName>
</protein>
<feature type="non-terminal residue" evidence="4">
    <location>
        <position position="1"/>
    </location>
</feature>
<accession>X1IWG7</accession>
<evidence type="ECO:0000256" key="2">
    <source>
        <dbReference type="ARBA" id="ARBA00022840"/>
    </source>
</evidence>
<dbReference type="Gene3D" id="3.30.450.90">
    <property type="match status" value="1"/>
</dbReference>
<proteinExistence type="predicted"/>
<evidence type="ECO:0000313" key="4">
    <source>
        <dbReference type="EMBL" id="GAH70444.1"/>
    </source>
</evidence>
<dbReference type="PANTHER" id="PTHR30258:SF2">
    <property type="entry name" value="COMG OPERON PROTEIN 1"/>
    <property type="match status" value="1"/>
</dbReference>
<evidence type="ECO:0000256" key="1">
    <source>
        <dbReference type="ARBA" id="ARBA00022741"/>
    </source>
</evidence>
<dbReference type="PROSITE" id="PS00662">
    <property type="entry name" value="T2SP_E"/>
    <property type="match status" value="1"/>
</dbReference>
<dbReference type="GO" id="GO:0005886">
    <property type="term" value="C:plasma membrane"/>
    <property type="evidence" value="ECO:0007669"/>
    <property type="project" value="TreeGrafter"/>
</dbReference>
<dbReference type="GO" id="GO:0005524">
    <property type="term" value="F:ATP binding"/>
    <property type="evidence" value="ECO:0007669"/>
    <property type="project" value="UniProtKB-KW"/>
</dbReference>
<dbReference type="Pfam" id="PF00437">
    <property type="entry name" value="T2SSE"/>
    <property type="match status" value="1"/>
</dbReference>
<sequence>LIMDGAVKSRASDIHLEPEEDRLRVRYRIDGTLHDTLSLPSVAASLLISRIKILANMNIADHHHPQDGQFSIKAKGRLMDIRVGTGPTVHGEMASLRLLYKSRATLNMSELGFLPESLAKYERMLKVPYGMILTSGPTGAGKTTTLYASINQLDYIGQNIITIEEPVEYRFKNINQIQVNSRAGITFASGLRSILRLDPDVILVGEIRDAETASIAIQSALTGHLVLSSIHANDAVGVVFRLLDLGVEPYLVSSALIGVVAQRMV</sequence>
<comment type="caution">
    <text evidence="4">The sequence shown here is derived from an EMBL/GenBank/DDBJ whole genome shotgun (WGS) entry which is preliminary data.</text>
</comment>
<keyword evidence="1" id="KW-0547">Nucleotide-binding</keyword>
<dbReference type="GO" id="GO:0016887">
    <property type="term" value="F:ATP hydrolysis activity"/>
    <property type="evidence" value="ECO:0007669"/>
    <property type="project" value="TreeGrafter"/>
</dbReference>
<reference evidence="4" key="1">
    <citation type="journal article" date="2014" name="Front. Microbiol.">
        <title>High frequency of phylogenetically diverse reductive dehalogenase-homologous genes in deep subseafloor sedimentary metagenomes.</title>
        <authorList>
            <person name="Kawai M."/>
            <person name="Futagami T."/>
            <person name="Toyoda A."/>
            <person name="Takaki Y."/>
            <person name="Nishi S."/>
            <person name="Hori S."/>
            <person name="Arai W."/>
            <person name="Tsubouchi T."/>
            <person name="Morono Y."/>
            <person name="Uchiyama I."/>
            <person name="Ito T."/>
            <person name="Fujiyama A."/>
            <person name="Inagaki F."/>
            <person name="Takami H."/>
        </authorList>
    </citation>
    <scope>NUCLEOTIDE SEQUENCE</scope>
    <source>
        <strain evidence="4">Expedition CK06-06</strain>
    </source>
</reference>
<gene>
    <name evidence="4" type="ORF">S03H2_47271</name>
</gene>
<evidence type="ECO:0000259" key="3">
    <source>
        <dbReference type="PROSITE" id="PS00662"/>
    </source>
</evidence>
<keyword evidence="2" id="KW-0067">ATP-binding</keyword>
<dbReference type="InterPro" id="IPR001482">
    <property type="entry name" value="T2SS/T4SS_dom"/>
</dbReference>
<dbReference type="Gene3D" id="3.40.50.300">
    <property type="entry name" value="P-loop containing nucleotide triphosphate hydrolases"/>
    <property type="match status" value="1"/>
</dbReference>
<dbReference type="PANTHER" id="PTHR30258">
    <property type="entry name" value="TYPE II SECRETION SYSTEM PROTEIN GSPE-RELATED"/>
    <property type="match status" value="1"/>
</dbReference>
<dbReference type="InterPro" id="IPR027417">
    <property type="entry name" value="P-loop_NTPase"/>
</dbReference>